<feature type="transmembrane region" description="Helical" evidence="1">
    <location>
        <begin position="25"/>
        <end position="43"/>
    </location>
</feature>
<keyword evidence="1" id="KW-0472">Membrane</keyword>
<protein>
    <submittedName>
        <fullName evidence="2">Uncharacterized protein</fullName>
    </submittedName>
</protein>
<proteinExistence type="predicted"/>
<dbReference type="Proteomes" id="UP000183040">
    <property type="component" value="Unassembled WGS sequence"/>
</dbReference>
<keyword evidence="1" id="KW-1133">Transmembrane helix</keyword>
<reference evidence="2 3" key="1">
    <citation type="submission" date="2016-10" db="EMBL/GenBank/DDBJ databases">
        <authorList>
            <person name="de Groot N.N."/>
        </authorList>
    </citation>
    <scope>NUCLEOTIDE SEQUENCE [LARGE SCALE GENOMIC DNA]</scope>
    <source>
        <strain evidence="2 3">NLAE-zl-G339</strain>
    </source>
</reference>
<gene>
    <name evidence="2" type="ORF">SAMN04487924_10498</name>
</gene>
<evidence type="ECO:0000256" key="1">
    <source>
        <dbReference type="SAM" id="Phobius"/>
    </source>
</evidence>
<dbReference type="AlphaFoldDB" id="A0A174ED84"/>
<sequence length="44" mass="4900">MIDRFSPFLVSYSLNLLLNYQIKPALLNLSCAITAFILLISVAV</sequence>
<accession>A0A174ED84</accession>
<name>A0A174ED84_9BACE</name>
<dbReference type="EMBL" id="FNRP01000004">
    <property type="protein sequence ID" value="SEA28648.1"/>
    <property type="molecule type" value="Genomic_DNA"/>
</dbReference>
<evidence type="ECO:0000313" key="3">
    <source>
        <dbReference type="Proteomes" id="UP000183040"/>
    </source>
</evidence>
<evidence type="ECO:0000313" key="2">
    <source>
        <dbReference type="EMBL" id="SEA28648.1"/>
    </source>
</evidence>
<keyword evidence="1" id="KW-0812">Transmembrane</keyword>
<organism evidence="2 3">
    <name type="scientific">Bacteroides xylanisolvens</name>
    <dbReference type="NCBI Taxonomy" id="371601"/>
    <lineage>
        <taxon>Bacteria</taxon>
        <taxon>Pseudomonadati</taxon>
        <taxon>Bacteroidota</taxon>
        <taxon>Bacteroidia</taxon>
        <taxon>Bacteroidales</taxon>
        <taxon>Bacteroidaceae</taxon>
        <taxon>Bacteroides</taxon>
    </lineage>
</organism>